<accession>A0A250JJA8</accession>
<feature type="region of interest" description="Disordered" evidence="1">
    <location>
        <begin position="477"/>
        <end position="498"/>
    </location>
</feature>
<reference evidence="2 3" key="1">
    <citation type="submission" date="2017-06" db="EMBL/GenBank/DDBJ databases">
        <title>Sequencing and comparative analysis of myxobacterial genomes.</title>
        <authorList>
            <person name="Rupp O."/>
            <person name="Goesmann A."/>
            <person name="Sogaard-Andersen L."/>
        </authorList>
    </citation>
    <scope>NUCLEOTIDE SEQUENCE [LARGE SCALE GENOMIC DNA]</scope>
    <source>
        <strain evidence="2 3">DSM 52655</strain>
    </source>
</reference>
<dbReference type="EMBL" id="CP022098">
    <property type="protein sequence ID" value="ATB43562.1"/>
    <property type="molecule type" value="Genomic_DNA"/>
</dbReference>
<name>A0A250JJA8_9BACT</name>
<evidence type="ECO:0008006" key="4">
    <source>
        <dbReference type="Google" id="ProtNLM"/>
    </source>
</evidence>
<evidence type="ECO:0000313" key="3">
    <source>
        <dbReference type="Proteomes" id="UP000217257"/>
    </source>
</evidence>
<proteinExistence type="predicted"/>
<feature type="compositionally biased region" description="Acidic residues" evidence="1">
    <location>
        <begin position="486"/>
        <end position="498"/>
    </location>
</feature>
<organism evidence="2 3">
    <name type="scientific">Cystobacter fuscus</name>
    <dbReference type="NCBI Taxonomy" id="43"/>
    <lineage>
        <taxon>Bacteria</taxon>
        <taxon>Pseudomonadati</taxon>
        <taxon>Myxococcota</taxon>
        <taxon>Myxococcia</taxon>
        <taxon>Myxococcales</taxon>
        <taxon>Cystobacterineae</taxon>
        <taxon>Archangiaceae</taxon>
        <taxon>Cystobacter</taxon>
    </lineage>
</organism>
<dbReference type="KEGG" id="cfus:CYFUS_009042"/>
<sequence length="498" mass="55507">MEQSVVQRAEQVAREDLVMFVNACFSCTGQREFYNDARGQSVSIEFLHAYILGNYRRLYARTLAAGINHFNQGQIILNLLATGKQTPPEDRREEGALIAASLRSLPPQRAFRVLELLRERRINNRRARAIAREYLEGREDPSFDAVKYRSKLRATVAHGHLKLAGELNAFLFHGWRKRVFKTPLLEAFRRAHYEQASLFELPFTIAEGLAVKHGIARDVFLERIEPRLTAGERLRLQGAAARQEGVIAIELGKAPLTKLALYLLSMKPETRRERHVELHAALERAATRTLRRGSVPLGRVAAVLDNSYSASGSTEKRRRPLGVALAAHYLLSSMAREYRAFWTSPPEAPLLVEARGQTNLASPLLDALDWGAELVVIVSDGYDNDPPHAVAELTRVFRTKLDPSRRTTLLHVNPVFASDLYAPRALGAHVPTVGVRDAEDLPTVLGFARFAEGAAPLSELEDYLAARVRRLLERGRRAAEPGVSPVEDEATVDAGEDA</sequence>
<dbReference type="AlphaFoldDB" id="A0A250JJA8"/>
<protein>
    <recommendedName>
        <fullName evidence="4">VWA domain-containing protein</fullName>
    </recommendedName>
</protein>
<evidence type="ECO:0000313" key="2">
    <source>
        <dbReference type="EMBL" id="ATB43562.1"/>
    </source>
</evidence>
<evidence type="ECO:0000256" key="1">
    <source>
        <dbReference type="SAM" id="MobiDB-lite"/>
    </source>
</evidence>
<gene>
    <name evidence="2" type="ORF">CYFUS_009042</name>
</gene>
<dbReference type="Proteomes" id="UP000217257">
    <property type="component" value="Chromosome"/>
</dbReference>